<protein>
    <submittedName>
        <fullName evidence="2">Uncharacterized protein</fullName>
    </submittedName>
</protein>
<reference evidence="3" key="1">
    <citation type="journal article" date="2019" name="Int. J. Syst. Evol. Microbiol.">
        <title>The Global Catalogue of Microorganisms (GCM) 10K type strain sequencing project: providing services to taxonomists for standard genome sequencing and annotation.</title>
        <authorList>
            <consortium name="The Broad Institute Genomics Platform"/>
            <consortium name="The Broad Institute Genome Sequencing Center for Infectious Disease"/>
            <person name="Wu L."/>
            <person name="Ma J."/>
        </authorList>
    </citation>
    <scope>NUCLEOTIDE SEQUENCE [LARGE SCALE GENOMIC DNA]</scope>
    <source>
        <strain evidence="3">CCUG 62974</strain>
    </source>
</reference>
<proteinExistence type="predicted"/>
<evidence type="ECO:0000313" key="3">
    <source>
        <dbReference type="Proteomes" id="UP001597024"/>
    </source>
</evidence>
<keyword evidence="3" id="KW-1185">Reference proteome</keyword>
<dbReference type="Gene3D" id="2.60.120.380">
    <property type="match status" value="2"/>
</dbReference>
<dbReference type="Proteomes" id="UP001597024">
    <property type="component" value="Unassembled WGS sequence"/>
</dbReference>
<organism evidence="2 3">
    <name type="scientific">Streptosporangium algeriense</name>
    <dbReference type="NCBI Taxonomy" id="1682748"/>
    <lineage>
        <taxon>Bacteria</taxon>
        <taxon>Bacillati</taxon>
        <taxon>Actinomycetota</taxon>
        <taxon>Actinomycetes</taxon>
        <taxon>Streptosporangiales</taxon>
        <taxon>Streptosporangiaceae</taxon>
        <taxon>Streptosporangium</taxon>
    </lineage>
</organism>
<feature type="chain" id="PRO_5047541039" evidence="1">
    <location>
        <begin position="21"/>
        <end position="658"/>
    </location>
</feature>
<comment type="caution">
    <text evidence="2">The sequence shown here is derived from an EMBL/GenBank/DDBJ whole genome shotgun (WGS) entry which is preliminary data.</text>
</comment>
<keyword evidence="1" id="KW-0732">Signal</keyword>
<evidence type="ECO:0000313" key="2">
    <source>
        <dbReference type="EMBL" id="MFD0884414.1"/>
    </source>
</evidence>
<dbReference type="EMBL" id="JBHTHX010000162">
    <property type="protein sequence ID" value="MFD0884414.1"/>
    <property type="molecule type" value="Genomic_DNA"/>
</dbReference>
<name>A0ABW3DMK1_9ACTN</name>
<accession>A0ABW3DMK1</accession>
<evidence type="ECO:0000256" key="1">
    <source>
        <dbReference type="SAM" id="SignalP"/>
    </source>
</evidence>
<feature type="signal peptide" evidence="1">
    <location>
        <begin position="1"/>
        <end position="20"/>
    </location>
</feature>
<gene>
    <name evidence="2" type="ORF">ACFQ08_07585</name>
</gene>
<sequence length="658" mass="67202">MLFSLLSAVALLFQTTAVVSEPPDPVAIEVNGASVVATLTASGAPARFSFEVAESQQIEFGFTANTLTDRAQVTVLDPVGRDVTSSGGSGLYLPAGYDRDLTLKASLIAGTYQMEIRPTGGATGAVTVTASTPLELGVLTTTSESPFTVTRPGQTATATFTGTAGDIVSLALSDNTFPETTDIKVFTPSNAIVVNYPVGAGSTNGTDILKLPQTGTYRVVFDPKQGASGSATATLSVPITGTLTSTGPGETVTIPRTGQIADFTFPVSGHFSLGVTDNTFAAPVRLMLFAGTGLGITSPVDIAAGQSIELDTVSPSASTYRVIVDPQRAGTGSLTLTLSHVGDAGTITTTDGGATLAIDRPGQDATFTFHGTAGTPVTIGFSDSTLTTASKVTVQGPANGVTGTIDGNTTELNIAKLSSTGTYRVIVDPVQPVTGTLRATLSTSLQGGTLDFMNPGTPVSIDRPGQNAEFVFTGTADTPISFGFAPNSLNQAARVTLYGPNGAQVPMLDSYLSPGTPGDIDIDRLPQTGAYRLVVEPERSGTGAMTVTLSDRVSGGPLTSGGPPASVRIGRPGQDSVYTFTATAGEGVRVPISGVTSFPEGALRVRVLRPDGGVLSNQVVTYDTSYDLQSLPMTGTYTVVADPTRAGTGETTVGVQPR</sequence>